<keyword evidence="3 8" id="KW-0349">Heme</keyword>
<dbReference type="InterPro" id="IPR002372">
    <property type="entry name" value="PQQ_rpt_dom"/>
</dbReference>
<evidence type="ECO:0000256" key="5">
    <source>
        <dbReference type="ARBA" id="ARBA00022729"/>
    </source>
</evidence>
<keyword evidence="4 8" id="KW-0479">Metal-binding</keyword>
<dbReference type="InterPro" id="IPR009056">
    <property type="entry name" value="Cyt_c-like_dom"/>
</dbReference>
<evidence type="ECO:0000256" key="4">
    <source>
        <dbReference type="ARBA" id="ARBA00022723"/>
    </source>
</evidence>
<organism evidence="10 11">
    <name type="scientific">Chryseolinea soli</name>
    <dbReference type="NCBI Taxonomy" id="2321403"/>
    <lineage>
        <taxon>Bacteria</taxon>
        <taxon>Pseudomonadati</taxon>
        <taxon>Bacteroidota</taxon>
        <taxon>Cytophagia</taxon>
        <taxon>Cytophagales</taxon>
        <taxon>Fulvivirgaceae</taxon>
        <taxon>Chryseolinea</taxon>
    </lineage>
</organism>
<gene>
    <name evidence="10" type="ORF">D4L85_29280</name>
</gene>
<evidence type="ECO:0000313" key="10">
    <source>
        <dbReference type="EMBL" id="AYB34421.1"/>
    </source>
</evidence>
<evidence type="ECO:0000259" key="9">
    <source>
        <dbReference type="PROSITE" id="PS51007"/>
    </source>
</evidence>
<dbReference type="Pfam" id="PF13442">
    <property type="entry name" value="Cytochrome_CBB3"/>
    <property type="match status" value="1"/>
</dbReference>
<dbReference type="PANTHER" id="PTHR32303:SF4">
    <property type="entry name" value="QUINOPROTEIN GLUCOSE DEHYDROGENASE"/>
    <property type="match status" value="1"/>
</dbReference>
<dbReference type="GO" id="GO:0009055">
    <property type="term" value="F:electron transfer activity"/>
    <property type="evidence" value="ECO:0007669"/>
    <property type="project" value="InterPro"/>
</dbReference>
<dbReference type="InterPro" id="IPR036909">
    <property type="entry name" value="Cyt_c-like_dom_sf"/>
</dbReference>
<keyword evidence="5" id="KW-0732">Signal</keyword>
<dbReference type="EMBL" id="CP032382">
    <property type="protein sequence ID" value="AYB34421.1"/>
    <property type="molecule type" value="Genomic_DNA"/>
</dbReference>
<dbReference type="GO" id="GO:0048038">
    <property type="term" value="F:quinone binding"/>
    <property type="evidence" value="ECO:0007669"/>
    <property type="project" value="InterPro"/>
</dbReference>
<dbReference type="CDD" id="cd10280">
    <property type="entry name" value="PQQ_mGDH"/>
    <property type="match status" value="1"/>
</dbReference>
<keyword evidence="6" id="KW-0560">Oxidoreductase</keyword>
<keyword evidence="7 8" id="KW-0408">Iron</keyword>
<dbReference type="Pfam" id="PF01011">
    <property type="entry name" value="PQQ"/>
    <property type="match status" value="2"/>
</dbReference>
<evidence type="ECO:0000313" key="11">
    <source>
        <dbReference type="Proteomes" id="UP000266183"/>
    </source>
</evidence>
<evidence type="ECO:0000256" key="7">
    <source>
        <dbReference type="ARBA" id="ARBA00023004"/>
    </source>
</evidence>
<feature type="domain" description="Cytochrome c" evidence="9">
    <location>
        <begin position="487"/>
        <end position="578"/>
    </location>
</feature>
<dbReference type="PROSITE" id="PS51007">
    <property type="entry name" value="CYTC"/>
    <property type="match status" value="1"/>
</dbReference>
<dbReference type="AlphaFoldDB" id="A0A385SVU4"/>
<sequence length="719" mass="78516">MKRHLQPHHPPIFTRCTTRWLAMAAIVTLGACSREEQHTTWSVYKADAGSSSYSALTQINRDNVKDLKPAWTFMPNDTPEGSHFGKAECNPIIVNDVLYATSVRHWVYALEAGTGKKLWSFDPFDGARGGGMYRGVTYWEDGDDKRILLTAGKFLLALNAVTGKPIPSFGENGKVSLNLMPDDQPEGWVVPTSPGIVFGDLLILGSEVSELYGAAPGYVRAFNIRTGALVWTFHTIPHPGEAGYETWPPDAWKYVGGANNWGGMSLDEKRGIVFLPLGSPTYDYYGADRKGQNLFGNCIVALDAKTGKRLWHFQTVHHDLWDYDLPAPPNLVTIEKDGKSIDAIAQTSKTGFVYVLNRETGEPIFPIEERNVPASTIPGEETWPTQPFPTKPAPYARQTLTEGDLTDRSPQARDSALALLRSLRYEGMFTPPDLRGTFMFPGSRGGSEWGGAAYDPSTGWLYVNSNESPEIAKIKKIKKNESSPSGSFFGLGRTLYMNYCSTCHGADRKGREPNFPSLRNIGDRLSQEAVLSKIKTGGGRMPAFASVVKGHEEEIIAFLFEIKKNEFPKASALLQDTTSVYLNLTAYSDFEGPDGYPAIKPPWGTLNAINLNTGEYAWKITLGNFPEVQTPGGPPTGTDSWGGPMVTGGGLVFIAGTRDNKFRAFDKATGAVLWETTLPGNGFATPSTYTSGGKQFVVISVTGEKGEPGGRIMAFALPD</sequence>
<evidence type="ECO:0000256" key="1">
    <source>
        <dbReference type="ARBA" id="ARBA00001931"/>
    </source>
</evidence>
<comment type="similarity">
    <text evidence="2">Belongs to the bacterial PQQ dehydrogenase family.</text>
</comment>
<proteinExistence type="inferred from homology"/>
<keyword evidence="11" id="KW-1185">Reference proteome</keyword>
<dbReference type="Gene3D" id="2.140.10.10">
    <property type="entry name" value="Quinoprotein alcohol dehydrogenase-like superfamily"/>
    <property type="match status" value="2"/>
</dbReference>
<protein>
    <submittedName>
        <fullName evidence="10">Pyrroloquinoline quinone-dependent dehydrogenase</fullName>
    </submittedName>
</protein>
<dbReference type="InterPro" id="IPR017511">
    <property type="entry name" value="PQQ_mDH"/>
</dbReference>
<accession>A0A385SVU4</accession>
<dbReference type="Gene3D" id="1.10.760.10">
    <property type="entry name" value="Cytochrome c-like domain"/>
    <property type="match status" value="1"/>
</dbReference>
<name>A0A385SVU4_9BACT</name>
<dbReference type="PANTHER" id="PTHR32303">
    <property type="entry name" value="QUINOPROTEIN ALCOHOL DEHYDROGENASE (CYTOCHROME C)"/>
    <property type="match status" value="1"/>
</dbReference>
<dbReference type="InterPro" id="IPR018391">
    <property type="entry name" value="PQQ_b-propeller_rpt"/>
</dbReference>
<dbReference type="InterPro" id="IPR011047">
    <property type="entry name" value="Quinoprotein_ADH-like_sf"/>
</dbReference>
<dbReference type="GO" id="GO:0016020">
    <property type="term" value="C:membrane"/>
    <property type="evidence" value="ECO:0007669"/>
    <property type="project" value="InterPro"/>
</dbReference>
<evidence type="ECO:0000256" key="3">
    <source>
        <dbReference type="ARBA" id="ARBA00022617"/>
    </source>
</evidence>
<comment type="cofactor">
    <cofactor evidence="1">
        <name>pyrroloquinoline quinone</name>
        <dbReference type="ChEBI" id="CHEBI:58442"/>
    </cofactor>
</comment>
<dbReference type="RefSeq" id="WP_119757680.1">
    <property type="nucleotide sequence ID" value="NZ_CP032382.1"/>
</dbReference>
<dbReference type="SMART" id="SM00564">
    <property type="entry name" value="PQQ"/>
    <property type="match status" value="4"/>
</dbReference>
<dbReference type="PROSITE" id="PS51257">
    <property type="entry name" value="PROKAR_LIPOPROTEIN"/>
    <property type="match status" value="1"/>
</dbReference>
<evidence type="ECO:0000256" key="2">
    <source>
        <dbReference type="ARBA" id="ARBA00008156"/>
    </source>
</evidence>
<dbReference type="SUPFAM" id="SSF50998">
    <property type="entry name" value="Quinoprotein alcohol dehydrogenase-like"/>
    <property type="match status" value="1"/>
</dbReference>
<dbReference type="KEGG" id="chk:D4L85_29280"/>
<evidence type="ECO:0000256" key="8">
    <source>
        <dbReference type="PROSITE-ProRule" id="PRU00433"/>
    </source>
</evidence>
<evidence type="ECO:0000256" key="6">
    <source>
        <dbReference type="ARBA" id="ARBA00023002"/>
    </source>
</evidence>
<dbReference type="GO" id="GO:0016614">
    <property type="term" value="F:oxidoreductase activity, acting on CH-OH group of donors"/>
    <property type="evidence" value="ECO:0007669"/>
    <property type="project" value="InterPro"/>
</dbReference>
<dbReference type="GO" id="GO:0020037">
    <property type="term" value="F:heme binding"/>
    <property type="evidence" value="ECO:0007669"/>
    <property type="project" value="InterPro"/>
</dbReference>
<dbReference type="GO" id="GO:0046872">
    <property type="term" value="F:metal ion binding"/>
    <property type="evidence" value="ECO:0007669"/>
    <property type="project" value="UniProtKB-KW"/>
</dbReference>
<dbReference type="Proteomes" id="UP000266183">
    <property type="component" value="Chromosome"/>
</dbReference>
<dbReference type="SUPFAM" id="SSF46626">
    <property type="entry name" value="Cytochrome c"/>
    <property type="match status" value="1"/>
</dbReference>
<dbReference type="OrthoDB" id="9794322at2"/>
<reference evidence="11" key="1">
    <citation type="submission" date="2018-09" db="EMBL/GenBank/DDBJ databases">
        <title>Chryseolinea sp. KIS68-18 isolated from soil.</title>
        <authorList>
            <person name="Weon H.-Y."/>
            <person name="Kwon S.-W."/>
            <person name="Lee S.A."/>
        </authorList>
    </citation>
    <scope>NUCLEOTIDE SEQUENCE [LARGE SCALE GENOMIC DNA]</scope>
    <source>
        <strain evidence="11">KIS68-18</strain>
    </source>
</reference>